<feature type="compositionally biased region" description="Polar residues" evidence="1">
    <location>
        <begin position="553"/>
        <end position="567"/>
    </location>
</feature>
<gene>
    <name evidence="3" type="ORF">R5R35_011714</name>
</gene>
<feature type="compositionally biased region" description="Low complexity" evidence="1">
    <location>
        <begin position="741"/>
        <end position="751"/>
    </location>
</feature>
<feature type="region of interest" description="Disordered" evidence="1">
    <location>
        <begin position="718"/>
        <end position="754"/>
    </location>
</feature>
<dbReference type="SMART" id="SM00706">
    <property type="entry name" value="TECPR"/>
    <property type="match status" value="6"/>
</dbReference>
<feature type="domain" description="HPS5-like beta-propeller" evidence="2">
    <location>
        <begin position="36"/>
        <end position="354"/>
    </location>
</feature>
<feature type="compositionally biased region" description="Polar residues" evidence="1">
    <location>
        <begin position="522"/>
        <end position="538"/>
    </location>
</feature>
<dbReference type="Pfam" id="PF23756">
    <property type="entry name" value="Beta-prop_HPS5"/>
    <property type="match status" value="1"/>
</dbReference>
<dbReference type="GO" id="GO:0032527">
    <property type="term" value="P:protein exit from endoplasmic reticulum"/>
    <property type="evidence" value="ECO:0007669"/>
    <property type="project" value="TreeGrafter"/>
</dbReference>
<dbReference type="Pfam" id="PF19193">
    <property type="entry name" value="Tectonin"/>
    <property type="match status" value="2"/>
</dbReference>
<dbReference type="Proteomes" id="UP001378592">
    <property type="component" value="Unassembled WGS sequence"/>
</dbReference>
<evidence type="ECO:0000259" key="2">
    <source>
        <dbReference type="Pfam" id="PF23756"/>
    </source>
</evidence>
<evidence type="ECO:0000313" key="3">
    <source>
        <dbReference type="EMBL" id="KAK7791330.1"/>
    </source>
</evidence>
<feature type="region of interest" description="Disordered" evidence="1">
    <location>
        <begin position="517"/>
        <end position="575"/>
    </location>
</feature>
<dbReference type="SUPFAM" id="SSF50978">
    <property type="entry name" value="WD40 repeat-like"/>
    <property type="match status" value="1"/>
</dbReference>
<dbReference type="EMBL" id="JAZDUA010000543">
    <property type="protein sequence ID" value="KAK7791330.1"/>
    <property type="molecule type" value="Genomic_DNA"/>
</dbReference>
<proteinExistence type="predicted"/>
<comment type="caution">
    <text evidence="3">The sequence shown here is derived from an EMBL/GenBank/DDBJ whole genome shotgun (WGS) entry which is preliminary data.</text>
</comment>
<keyword evidence="4" id="KW-1185">Reference proteome</keyword>
<sequence>MADPSSEDEGLLREWAPLTNLLQQIPLKAQRGIFTHELNLTCVDALSDFIALGTNLGLVYWYSRRKGDLQRLRCENTASAITCVKVISTVDYMLAVGNEQGMVTVFQIPKEPPDSLPESMRPVRKKQVERYTINGLHTSSVTAIEWSLNGMKLFSGDKNGLVVLTEIDFYMHLSKSVELLNEKYEIVQLSYCQQLLLVSTTYRSIVCHRDDRWRVAQVGQKERKSLGKLGATFCLGSGRPQDLTVYASRPGLRLWLADKNGIVQQTLIYKDTMMQEHRHVPLINPIPAHMKNARGDHTFGPLRVFKDNLLVTYSQDTVYVLNPTDIYVVATVADLRHVQDVSVTKDEIFILEGDRSIIRVAYLPEAVLEPGHDFAARLKEHALPALPLQRVPFFGKESEDGDARAPDGWSAVVTADEAIELPPIVALPEGLANLTLDDLESGSINGVGSSGDEPKVNKEVFNRHRQFSSQSSQEFALLTEASRAEVLEKIGEQKFEEVVFKPKKKKKNKKMLKNKHFVSGAESGSDTISVNSARSNVSDSEDPWSSERLDMSSDWSGMSTRASSSANECALKRSSSEETLVRLGDSIISELGTLPGDDAGSCSEQSTRPSDLTVGNHPEEKVNTVPPGIQPDLRSPASIERDVADKEKLLAEVLKLDTLCLEKGPISDKESNTSGVDAMKPDKNMVSSETYVLSPVSAVGVSMSEKIECDLLRRNSVELSDDNTESQDEKLASIGSTLSYGPPSGSSAPPSNHASLEIAHPMDIDTLEEGCVVSERADNWIQYRTPDSIVGFCVCAHYVCCVDSNSRIHYSGVNGLSLKWQKADDRGEQISVSEDSKIVWKLHKGTAYALVLPSCKGPFGEKWIVAARDVQSVAIDDTVAWYVTLDSRVYIQKGLTPEKPVGAPVAVCCVFPTVRVSCFESAVWVLTSTDKVLYREGISVDVPEGTTWKEVSVPFPVMDMVLGCQGTGWVVDEKNVIHFTKDFAAKSPQWWQILISDYIFQPTTPLQHFCTKLTDNYLKNLRQSSTVIMAAGRNAMWISEKMADKIHMNKTEFTGHQWNRVNLKNLNPNYRWQRITARGMARDKGQLWLLSEAGDFFCYYPTSGNIHAIPIPDSVICLSATPQSIWLLSGEGQIYVRQLYTTLMSDTCWKRINLTQLGNIRFTHISCGSDTLWACSDQGDVYMTIGSPRSMASPTFAPAWIPADEKPECKLSFTKVYVGPQSFMVWALDKKRSVFVRQQILPDFPLGKGWSLVSGIEAVDLTVSESAVWALSAGGSVYRRYGISQTNCMGDYWKKIPGSVDFLTATLNDGLWALDKKSYLLRHTQLPVTLCVDDLDSKSSDACSSLEGDWEHVSVNKM</sequence>
<dbReference type="InterPro" id="IPR036322">
    <property type="entry name" value="WD40_repeat_dom_sf"/>
</dbReference>
<name>A0AAN9V7Z0_9ORTH</name>
<evidence type="ECO:0000256" key="1">
    <source>
        <dbReference type="SAM" id="MobiDB-lite"/>
    </source>
</evidence>
<dbReference type="InterPro" id="IPR015943">
    <property type="entry name" value="WD40/YVTN_repeat-like_dom_sf"/>
</dbReference>
<protein>
    <recommendedName>
        <fullName evidence="2">HPS5-like beta-propeller domain-containing protein</fullName>
    </recommendedName>
</protein>
<reference evidence="3 4" key="1">
    <citation type="submission" date="2024-03" db="EMBL/GenBank/DDBJ databases">
        <title>The genome assembly and annotation of the cricket Gryllus longicercus Weissman &amp; Gray.</title>
        <authorList>
            <person name="Szrajer S."/>
            <person name="Gray D."/>
            <person name="Ylla G."/>
        </authorList>
    </citation>
    <scope>NUCLEOTIDE SEQUENCE [LARGE SCALE GENOMIC DNA]</scope>
    <source>
        <strain evidence="3">DAG 2021-001</strain>
        <tissue evidence="3">Whole body minus gut</tissue>
    </source>
</reference>
<dbReference type="GO" id="GO:0005737">
    <property type="term" value="C:cytoplasm"/>
    <property type="evidence" value="ECO:0007669"/>
    <property type="project" value="GOC"/>
</dbReference>
<organism evidence="3 4">
    <name type="scientific">Gryllus longicercus</name>
    <dbReference type="NCBI Taxonomy" id="2509291"/>
    <lineage>
        <taxon>Eukaryota</taxon>
        <taxon>Metazoa</taxon>
        <taxon>Ecdysozoa</taxon>
        <taxon>Arthropoda</taxon>
        <taxon>Hexapoda</taxon>
        <taxon>Insecta</taxon>
        <taxon>Pterygota</taxon>
        <taxon>Neoptera</taxon>
        <taxon>Polyneoptera</taxon>
        <taxon>Orthoptera</taxon>
        <taxon>Ensifera</taxon>
        <taxon>Gryllidea</taxon>
        <taxon>Grylloidea</taxon>
        <taxon>Gryllidae</taxon>
        <taxon>Gryllinae</taxon>
        <taxon>Gryllus</taxon>
    </lineage>
</organism>
<dbReference type="InterPro" id="IPR006624">
    <property type="entry name" value="Beta-propeller_rpt_TECPR"/>
</dbReference>
<dbReference type="InterPro" id="IPR056499">
    <property type="entry name" value="Beta-prop_HPS5-like"/>
</dbReference>
<accession>A0AAN9V7Z0</accession>
<dbReference type="PANTHER" id="PTHR23287:SF16">
    <property type="entry name" value="TECTONIN BETA-PROPELLER REPEAT-CONTAINING PROTEIN 2"/>
    <property type="match status" value="1"/>
</dbReference>
<dbReference type="PANTHER" id="PTHR23287">
    <property type="entry name" value="RUBY-EYE2-LIKE PROTEIN"/>
    <property type="match status" value="1"/>
</dbReference>
<dbReference type="Gene3D" id="2.130.10.10">
    <property type="entry name" value="YVTN repeat-like/Quinoprotein amine dehydrogenase"/>
    <property type="match status" value="1"/>
</dbReference>
<feature type="region of interest" description="Disordered" evidence="1">
    <location>
        <begin position="592"/>
        <end position="635"/>
    </location>
</feature>
<evidence type="ECO:0000313" key="4">
    <source>
        <dbReference type="Proteomes" id="UP001378592"/>
    </source>
</evidence>